<reference evidence="2" key="1">
    <citation type="submission" date="2020-11" db="EMBL/GenBank/DDBJ databases">
        <authorList>
            <consortium name="DOE Joint Genome Institute"/>
            <person name="Ahrendt S."/>
            <person name="Riley R."/>
            <person name="Andreopoulos W."/>
            <person name="LaButti K."/>
            <person name="Pangilinan J."/>
            <person name="Ruiz-duenas F.J."/>
            <person name="Barrasa J.M."/>
            <person name="Sanchez-Garcia M."/>
            <person name="Camarero S."/>
            <person name="Miyauchi S."/>
            <person name="Serrano A."/>
            <person name="Linde D."/>
            <person name="Babiker R."/>
            <person name="Drula E."/>
            <person name="Ayuso-Fernandez I."/>
            <person name="Pacheco R."/>
            <person name="Padilla G."/>
            <person name="Ferreira P."/>
            <person name="Barriuso J."/>
            <person name="Kellner H."/>
            <person name="Castanera R."/>
            <person name="Alfaro M."/>
            <person name="Ramirez L."/>
            <person name="Pisabarro A.G."/>
            <person name="Kuo A."/>
            <person name="Tritt A."/>
            <person name="Lipzen A."/>
            <person name="He G."/>
            <person name="Yan M."/>
            <person name="Ng V."/>
            <person name="Cullen D."/>
            <person name="Martin F."/>
            <person name="Rosso M.-N."/>
            <person name="Henrissat B."/>
            <person name="Hibbett D."/>
            <person name="Martinez A.T."/>
            <person name="Grigoriev I.V."/>
        </authorList>
    </citation>
    <scope>NUCLEOTIDE SEQUENCE</scope>
    <source>
        <strain evidence="2">AH 44721</strain>
    </source>
</reference>
<keyword evidence="1" id="KW-1133">Transmembrane helix</keyword>
<name>A0A9P5TNI0_GYMJU</name>
<keyword evidence="1" id="KW-0812">Transmembrane</keyword>
<keyword evidence="3" id="KW-1185">Reference proteome</keyword>
<feature type="transmembrane region" description="Helical" evidence="1">
    <location>
        <begin position="6"/>
        <end position="24"/>
    </location>
</feature>
<feature type="transmembrane region" description="Helical" evidence="1">
    <location>
        <begin position="36"/>
        <end position="57"/>
    </location>
</feature>
<evidence type="ECO:0000313" key="3">
    <source>
        <dbReference type="Proteomes" id="UP000724874"/>
    </source>
</evidence>
<protein>
    <submittedName>
        <fullName evidence="2">Uncharacterized protein</fullName>
    </submittedName>
</protein>
<sequence length="87" mass="10192">MLSSFPFSPAYPVCLACLFLEVNIQFYRILLIFCQFLFSDITLCAFFTLLFFLFPVLHSQVQYNSPLVSVIVIEIIIKCHFRLVEPY</sequence>
<dbReference type="Proteomes" id="UP000724874">
    <property type="component" value="Unassembled WGS sequence"/>
</dbReference>
<dbReference type="AlphaFoldDB" id="A0A9P5TNI0"/>
<gene>
    <name evidence="2" type="ORF">CPB84DRAFT_961455</name>
</gene>
<comment type="caution">
    <text evidence="2">The sequence shown here is derived from an EMBL/GenBank/DDBJ whole genome shotgun (WGS) entry which is preliminary data.</text>
</comment>
<accession>A0A9P5TNI0</accession>
<dbReference type="EMBL" id="JADNYJ010000041">
    <property type="protein sequence ID" value="KAF8901523.1"/>
    <property type="molecule type" value="Genomic_DNA"/>
</dbReference>
<evidence type="ECO:0000256" key="1">
    <source>
        <dbReference type="SAM" id="Phobius"/>
    </source>
</evidence>
<proteinExistence type="predicted"/>
<evidence type="ECO:0000313" key="2">
    <source>
        <dbReference type="EMBL" id="KAF8901523.1"/>
    </source>
</evidence>
<organism evidence="2 3">
    <name type="scientific">Gymnopilus junonius</name>
    <name type="common">Spectacular rustgill mushroom</name>
    <name type="synonym">Gymnopilus spectabilis subsp. junonius</name>
    <dbReference type="NCBI Taxonomy" id="109634"/>
    <lineage>
        <taxon>Eukaryota</taxon>
        <taxon>Fungi</taxon>
        <taxon>Dikarya</taxon>
        <taxon>Basidiomycota</taxon>
        <taxon>Agaricomycotina</taxon>
        <taxon>Agaricomycetes</taxon>
        <taxon>Agaricomycetidae</taxon>
        <taxon>Agaricales</taxon>
        <taxon>Agaricineae</taxon>
        <taxon>Hymenogastraceae</taxon>
        <taxon>Gymnopilus</taxon>
    </lineage>
</organism>
<keyword evidence="1" id="KW-0472">Membrane</keyword>